<organism evidence="1 2">
    <name type="scientific">Deinococcus peraridilitoris (strain DSM 19664 / LMG 22246 / CIP 109416 / KR-200)</name>
    <dbReference type="NCBI Taxonomy" id="937777"/>
    <lineage>
        <taxon>Bacteria</taxon>
        <taxon>Thermotogati</taxon>
        <taxon>Deinococcota</taxon>
        <taxon>Deinococci</taxon>
        <taxon>Deinococcales</taxon>
        <taxon>Deinococcaceae</taxon>
        <taxon>Deinococcus</taxon>
    </lineage>
</organism>
<dbReference type="RefSeq" id="WP_015236231.1">
    <property type="nucleotide sequence ID" value="NC_019793.1"/>
</dbReference>
<dbReference type="EMBL" id="CP003382">
    <property type="protein sequence ID" value="AFZ67929.1"/>
    <property type="molecule type" value="Genomic_DNA"/>
</dbReference>
<dbReference type="STRING" id="937777.Deipe_2457"/>
<evidence type="ECO:0000313" key="2">
    <source>
        <dbReference type="Proteomes" id="UP000010467"/>
    </source>
</evidence>
<dbReference type="HOGENOM" id="CLU_137265_0_0_0"/>
<reference evidence="2" key="1">
    <citation type="submission" date="2012-03" db="EMBL/GenBank/DDBJ databases">
        <title>Complete sequence of chromosome of Deinococcus peraridilitoris DSM 19664.</title>
        <authorList>
            <person name="Lucas S."/>
            <person name="Copeland A."/>
            <person name="Lapidus A."/>
            <person name="Glavina del Rio T."/>
            <person name="Dalin E."/>
            <person name="Tice H."/>
            <person name="Bruce D."/>
            <person name="Goodwin L."/>
            <person name="Pitluck S."/>
            <person name="Peters L."/>
            <person name="Mikhailova N."/>
            <person name="Lu M."/>
            <person name="Kyrpides N."/>
            <person name="Mavromatis K."/>
            <person name="Ivanova N."/>
            <person name="Brettin T."/>
            <person name="Detter J.C."/>
            <person name="Han C."/>
            <person name="Larimer F."/>
            <person name="Land M."/>
            <person name="Hauser L."/>
            <person name="Markowitz V."/>
            <person name="Cheng J.-F."/>
            <person name="Hugenholtz P."/>
            <person name="Woyke T."/>
            <person name="Wu D."/>
            <person name="Pukall R."/>
            <person name="Steenblock K."/>
            <person name="Brambilla E."/>
            <person name="Klenk H.-P."/>
            <person name="Eisen J.A."/>
        </authorList>
    </citation>
    <scope>NUCLEOTIDE SEQUENCE [LARGE SCALE GENOMIC DNA]</scope>
    <source>
        <strain evidence="2">DSM 19664 / LMG 22246 / CIP 109416 / KR-200</strain>
    </source>
</reference>
<dbReference type="eggNOG" id="ENOG5032SJ9">
    <property type="taxonomic scope" value="Bacteria"/>
</dbReference>
<evidence type="ECO:0008006" key="3">
    <source>
        <dbReference type="Google" id="ProtNLM"/>
    </source>
</evidence>
<dbReference type="AlphaFoldDB" id="L0A3B0"/>
<gene>
    <name evidence="1" type="ordered locus">Deipe_2457</name>
</gene>
<dbReference type="PATRIC" id="fig|937777.3.peg.2462"/>
<evidence type="ECO:0000313" key="1">
    <source>
        <dbReference type="EMBL" id="AFZ67929.1"/>
    </source>
</evidence>
<dbReference type="OrthoDB" id="66828at2"/>
<keyword evidence="2" id="KW-1185">Reference proteome</keyword>
<proteinExistence type="predicted"/>
<accession>L0A3B0</accession>
<name>L0A3B0_DEIPD</name>
<sequence>MPPFAAGQVWQYRARPQDDGSRLVVLKVEHDANLGTIVHVAVLGLRLQNPRSQSGVSDTIGHLPFNEEAVRGSVLHLDGFLTEVLDLEGYRTWREAFERNEAGIFSISVREAVIGMEAALNDQLHSMS</sequence>
<protein>
    <recommendedName>
        <fullName evidence="3">PemK-like protein</fullName>
    </recommendedName>
</protein>
<dbReference type="KEGG" id="dpd:Deipe_2457"/>
<dbReference type="Proteomes" id="UP000010467">
    <property type="component" value="Chromosome"/>
</dbReference>